<dbReference type="InterPro" id="IPR042095">
    <property type="entry name" value="SUMF_sf"/>
</dbReference>
<dbReference type="InterPro" id="IPR005532">
    <property type="entry name" value="SUMF_dom"/>
</dbReference>
<feature type="domain" description="Sulfatase-modifying factor enzyme-like" evidence="2">
    <location>
        <begin position="72"/>
        <end position="318"/>
    </location>
</feature>
<comment type="caution">
    <text evidence="3">The sequence shown here is derived from an EMBL/GenBank/DDBJ whole genome shotgun (WGS) entry which is preliminary data.</text>
</comment>
<keyword evidence="1" id="KW-0732">Signal</keyword>
<evidence type="ECO:0000259" key="2">
    <source>
        <dbReference type="Pfam" id="PF03781"/>
    </source>
</evidence>
<proteinExistence type="predicted"/>
<dbReference type="Pfam" id="PF03781">
    <property type="entry name" value="FGE-sulfatase"/>
    <property type="match status" value="1"/>
</dbReference>
<dbReference type="GO" id="GO:0004674">
    <property type="term" value="F:protein serine/threonine kinase activity"/>
    <property type="evidence" value="ECO:0007669"/>
    <property type="project" value="UniProtKB-EC"/>
</dbReference>
<dbReference type="InterPro" id="IPR016187">
    <property type="entry name" value="CTDL_fold"/>
</dbReference>
<keyword evidence="3" id="KW-0808">Transferase</keyword>
<gene>
    <name evidence="3" type="primary">pkn1_3</name>
    <name evidence="3" type="ORF">CA13_45910</name>
</gene>
<dbReference type="PANTHER" id="PTHR23150:SF19">
    <property type="entry name" value="FORMYLGLYCINE-GENERATING ENZYME"/>
    <property type="match status" value="1"/>
</dbReference>
<organism evidence="3 4">
    <name type="scientific">Novipirellula herctigrandis</name>
    <dbReference type="NCBI Taxonomy" id="2527986"/>
    <lineage>
        <taxon>Bacteria</taxon>
        <taxon>Pseudomonadati</taxon>
        <taxon>Planctomycetota</taxon>
        <taxon>Planctomycetia</taxon>
        <taxon>Pirellulales</taxon>
        <taxon>Pirellulaceae</taxon>
        <taxon>Novipirellula</taxon>
    </lineage>
</organism>
<dbReference type="OrthoDB" id="9812426at2"/>
<dbReference type="SUPFAM" id="SSF56436">
    <property type="entry name" value="C-type lectin-like"/>
    <property type="match status" value="1"/>
</dbReference>
<dbReference type="InterPro" id="IPR051043">
    <property type="entry name" value="Sulfatase_Mod_Factor_Kinase"/>
</dbReference>
<reference evidence="3 4" key="1">
    <citation type="submission" date="2019-02" db="EMBL/GenBank/DDBJ databases">
        <title>Deep-cultivation of Planctomycetes and their phenomic and genomic characterization uncovers novel biology.</title>
        <authorList>
            <person name="Wiegand S."/>
            <person name="Jogler M."/>
            <person name="Boedeker C."/>
            <person name="Pinto D."/>
            <person name="Vollmers J."/>
            <person name="Rivas-Marin E."/>
            <person name="Kohn T."/>
            <person name="Peeters S.H."/>
            <person name="Heuer A."/>
            <person name="Rast P."/>
            <person name="Oberbeckmann S."/>
            <person name="Bunk B."/>
            <person name="Jeske O."/>
            <person name="Meyerdierks A."/>
            <person name="Storesund J.E."/>
            <person name="Kallscheuer N."/>
            <person name="Luecker S."/>
            <person name="Lage O.M."/>
            <person name="Pohl T."/>
            <person name="Merkel B.J."/>
            <person name="Hornburger P."/>
            <person name="Mueller R.-W."/>
            <person name="Bruemmer F."/>
            <person name="Labrenz M."/>
            <person name="Spormann A.M."/>
            <person name="Op Den Camp H."/>
            <person name="Overmann J."/>
            <person name="Amann R."/>
            <person name="Jetten M.S.M."/>
            <person name="Mascher T."/>
            <person name="Medema M.H."/>
            <person name="Devos D.P."/>
            <person name="Kaster A.-K."/>
            <person name="Ovreas L."/>
            <person name="Rohde M."/>
            <person name="Galperin M.Y."/>
            <person name="Jogler C."/>
        </authorList>
    </citation>
    <scope>NUCLEOTIDE SEQUENCE [LARGE SCALE GENOMIC DNA]</scope>
    <source>
        <strain evidence="3 4">CA13</strain>
    </source>
</reference>
<dbReference type="Proteomes" id="UP000315010">
    <property type="component" value="Unassembled WGS sequence"/>
</dbReference>
<dbReference type="Gene3D" id="3.90.1580.10">
    <property type="entry name" value="paralog of FGE (formylglycine-generating enzyme)"/>
    <property type="match status" value="1"/>
</dbReference>
<feature type="chain" id="PRO_5023109503" evidence="1">
    <location>
        <begin position="30"/>
        <end position="402"/>
    </location>
</feature>
<keyword evidence="4" id="KW-1185">Reference proteome</keyword>
<protein>
    <submittedName>
        <fullName evidence="3">Serine/threonine-protein kinase pkn1</fullName>
        <ecNumber evidence="3">2.7.11.1</ecNumber>
    </submittedName>
</protein>
<evidence type="ECO:0000313" key="3">
    <source>
        <dbReference type="EMBL" id="TWT83128.1"/>
    </source>
</evidence>
<feature type="signal peptide" evidence="1">
    <location>
        <begin position="1"/>
        <end position="29"/>
    </location>
</feature>
<dbReference type="RefSeq" id="WP_146400078.1">
    <property type="nucleotide sequence ID" value="NZ_SJPJ01000001.1"/>
</dbReference>
<evidence type="ECO:0000256" key="1">
    <source>
        <dbReference type="SAM" id="SignalP"/>
    </source>
</evidence>
<dbReference type="GO" id="GO:0120147">
    <property type="term" value="F:formylglycine-generating oxidase activity"/>
    <property type="evidence" value="ECO:0007669"/>
    <property type="project" value="TreeGrafter"/>
</dbReference>
<dbReference type="AlphaFoldDB" id="A0A5C5Z795"/>
<dbReference type="PANTHER" id="PTHR23150">
    <property type="entry name" value="SULFATASE MODIFYING FACTOR 1, 2"/>
    <property type="match status" value="1"/>
</dbReference>
<evidence type="ECO:0000313" key="4">
    <source>
        <dbReference type="Proteomes" id="UP000315010"/>
    </source>
</evidence>
<keyword evidence="3" id="KW-0418">Kinase</keyword>
<name>A0A5C5Z795_9BACT</name>
<dbReference type="EC" id="2.7.11.1" evidence="3"/>
<sequence precursor="true">MKCLSPRLTATTAFALALLCLSCQSTVLADAPDSARVGITQEKPADGPSVEIEGGYMIPYTLKIPGTDVTIDMVPVPGGTFKFGSPDDEADREDSEGPQIEVNVDPMWVAKTETTWGQYREYMKLYAVFKQFEANGVRAVDDTNKVDAITAPTELYDPSFTYEYGEEDDQPAVTITQYSAQQFTKWLSGVTGQQFRLPTEAEWEYTARGGTDSAYSWGDSADDADDYAWYFDNSDDGLGVVATKEPNPFGLYDMHGNAAEWTMNQFTKDGYQSFADKAPLNAIDVVAWPTMSTECVIRGGSFLMDAEQLRSAFRLPSDDEPWKGDDPNFPRSPWWFTSDWGRGIGFRIFRSHKPLDKELITKFWEPNAEDVVSDVESRIMGGRGGWGLVDPELPAAIEAIDK</sequence>
<dbReference type="EMBL" id="SJPJ01000001">
    <property type="protein sequence ID" value="TWT83128.1"/>
    <property type="molecule type" value="Genomic_DNA"/>
</dbReference>
<accession>A0A5C5Z795</accession>